<dbReference type="AlphaFoldDB" id="A0A0A9AJ66"/>
<reference evidence="1" key="1">
    <citation type="submission" date="2014-09" db="EMBL/GenBank/DDBJ databases">
        <authorList>
            <person name="Magalhaes I.L.F."/>
            <person name="Oliveira U."/>
            <person name="Santos F.R."/>
            <person name="Vidigal T.H.D.A."/>
            <person name="Brescovit A.D."/>
            <person name="Santos A.J."/>
        </authorList>
    </citation>
    <scope>NUCLEOTIDE SEQUENCE</scope>
    <source>
        <tissue evidence="1">Shoot tissue taken approximately 20 cm above the soil surface</tissue>
    </source>
</reference>
<reference evidence="1" key="2">
    <citation type="journal article" date="2015" name="Data Brief">
        <title>Shoot transcriptome of the giant reed, Arundo donax.</title>
        <authorList>
            <person name="Barrero R.A."/>
            <person name="Guerrero F.D."/>
            <person name="Moolhuijzen P."/>
            <person name="Goolsby J.A."/>
            <person name="Tidwell J."/>
            <person name="Bellgard S.E."/>
            <person name="Bellgard M.I."/>
        </authorList>
    </citation>
    <scope>NUCLEOTIDE SEQUENCE</scope>
    <source>
        <tissue evidence="1">Shoot tissue taken approximately 20 cm above the soil surface</tissue>
    </source>
</reference>
<proteinExistence type="predicted"/>
<dbReference type="EMBL" id="GBRH01247972">
    <property type="protein sequence ID" value="JAD49923.1"/>
    <property type="molecule type" value="Transcribed_RNA"/>
</dbReference>
<accession>A0A0A9AJ66</accession>
<organism evidence="1">
    <name type="scientific">Arundo donax</name>
    <name type="common">Giant reed</name>
    <name type="synonym">Donax arundinaceus</name>
    <dbReference type="NCBI Taxonomy" id="35708"/>
    <lineage>
        <taxon>Eukaryota</taxon>
        <taxon>Viridiplantae</taxon>
        <taxon>Streptophyta</taxon>
        <taxon>Embryophyta</taxon>
        <taxon>Tracheophyta</taxon>
        <taxon>Spermatophyta</taxon>
        <taxon>Magnoliopsida</taxon>
        <taxon>Liliopsida</taxon>
        <taxon>Poales</taxon>
        <taxon>Poaceae</taxon>
        <taxon>PACMAD clade</taxon>
        <taxon>Arundinoideae</taxon>
        <taxon>Arundineae</taxon>
        <taxon>Arundo</taxon>
    </lineage>
</organism>
<protein>
    <submittedName>
        <fullName evidence="1">Uncharacterized protein</fullName>
    </submittedName>
</protein>
<name>A0A0A9AJ66_ARUDO</name>
<sequence>MRKMNLSYLIVRTYGTSVNLPQAHLSSKSFKPL</sequence>
<evidence type="ECO:0000313" key="1">
    <source>
        <dbReference type="EMBL" id="JAD49923.1"/>
    </source>
</evidence>